<dbReference type="GO" id="GO:0007165">
    <property type="term" value="P:signal transduction"/>
    <property type="evidence" value="ECO:0007669"/>
    <property type="project" value="InterPro"/>
</dbReference>
<dbReference type="InterPro" id="IPR000157">
    <property type="entry name" value="TIR_dom"/>
</dbReference>
<organism evidence="2 3">
    <name type="scientific">Mesorhizobium loti R88b</name>
    <dbReference type="NCBI Taxonomy" id="935548"/>
    <lineage>
        <taxon>Bacteria</taxon>
        <taxon>Pseudomonadati</taxon>
        <taxon>Pseudomonadota</taxon>
        <taxon>Alphaproteobacteria</taxon>
        <taxon>Hyphomicrobiales</taxon>
        <taxon>Phyllobacteriaceae</taxon>
        <taxon>Mesorhizobium</taxon>
    </lineage>
</organism>
<dbReference type="Gene3D" id="3.40.50.10140">
    <property type="entry name" value="Toll/interleukin-1 receptor homology (TIR) domain"/>
    <property type="match status" value="1"/>
</dbReference>
<evidence type="ECO:0000259" key="1">
    <source>
        <dbReference type="Pfam" id="PF13676"/>
    </source>
</evidence>
<dbReference type="Pfam" id="PF13676">
    <property type="entry name" value="TIR_2"/>
    <property type="match status" value="1"/>
</dbReference>
<proteinExistence type="predicted"/>
<dbReference type="EMBL" id="CP033367">
    <property type="protein sequence ID" value="QKD05128.1"/>
    <property type="molecule type" value="Genomic_DNA"/>
</dbReference>
<reference evidence="2 3" key="1">
    <citation type="submission" date="2018-10" db="EMBL/GenBank/DDBJ databases">
        <authorList>
            <person name="Perry B.J."/>
            <person name="Sullivan J.T."/>
            <person name="Murphy R.J.T."/>
            <person name="Ramsay J.P."/>
            <person name="Ronson C.W."/>
        </authorList>
    </citation>
    <scope>NUCLEOTIDE SEQUENCE [LARGE SCALE GENOMIC DNA]</scope>
    <source>
        <strain evidence="2 3">R88b</strain>
    </source>
</reference>
<keyword evidence="2" id="KW-0675">Receptor</keyword>
<dbReference type="Proteomes" id="UP000503017">
    <property type="component" value="Chromosome"/>
</dbReference>
<protein>
    <submittedName>
        <fullName evidence="2">Toll/interleukin-1 receptor domain-containing protein</fullName>
    </submittedName>
</protein>
<feature type="domain" description="TIR" evidence="1">
    <location>
        <begin position="235"/>
        <end position="320"/>
    </location>
</feature>
<dbReference type="InterPro" id="IPR035897">
    <property type="entry name" value="Toll_tir_struct_dom_sf"/>
</dbReference>
<accession>A0A6M7WZ94</accession>
<sequence>MYSVHSHVVGRASQCLANCASTAAPESGTIGCLAPKPRLAHSAFSRSRAQMSVLRLTVVWHRDFAGGQPIAEALAAHFEGAEDEPNSSGLTIPVRVRCEGASPMDPQSAPLPLMTGDDTINIVLLLFENDLITAFAQQWRSFAQDIRTESQNHPDRMLVLPVRLGDRSAIPPFDDIQSIPTSLFPGSGTSDTRWMRRLVLTVVAHIGNYLRRLEQHEKDPTVPIDEIQLSRFQLFLSHAKRDAMPVVTAIRDHLANNNYGVDTFIDAKDLPAGLGYEKAFSAAIRAGAVVAIRSDAYSSRPWCRWETLEGKRLLRPIIVLDLFRDTEPRVNPYGGNVPALRLVDPAAANETAQAEMDRAVLAIMTEAMRIMVWNRRVTSLKEATSKKYPGKDIKILPRPPELVDIANIRIDTPNPIVILHPGPPLSRPEDKMIRAIGGDLEFCAPSDLGVPL</sequence>
<evidence type="ECO:0000313" key="3">
    <source>
        <dbReference type="Proteomes" id="UP000503017"/>
    </source>
</evidence>
<dbReference type="AlphaFoldDB" id="A0A6M7WZ94"/>
<name>A0A6M7WZ94_RHILI</name>
<dbReference type="SUPFAM" id="SSF52200">
    <property type="entry name" value="Toll/Interleukin receptor TIR domain"/>
    <property type="match status" value="1"/>
</dbReference>
<evidence type="ECO:0000313" key="2">
    <source>
        <dbReference type="EMBL" id="QKD05128.1"/>
    </source>
</evidence>
<gene>
    <name evidence="2" type="ORF">EB235_29620</name>
</gene>